<evidence type="ECO:0000256" key="1">
    <source>
        <dbReference type="ARBA" id="ARBA00004123"/>
    </source>
</evidence>
<dbReference type="CDD" id="cd12148">
    <property type="entry name" value="fungal_TF_MHR"/>
    <property type="match status" value="1"/>
</dbReference>
<feature type="compositionally biased region" description="Basic and acidic residues" evidence="6">
    <location>
        <begin position="115"/>
        <end position="129"/>
    </location>
</feature>
<dbReference type="GO" id="GO:0005634">
    <property type="term" value="C:nucleus"/>
    <property type="evidence" value="ECO:0007669"/>
    <property type="project" value="UniProtKB-SubCell"/>
</dbReference>
<evidence type="ECO:0000259" key="7">
    <source>
        <dbReference type="PROSITE" id="PS50048"/>
    </source>
</evidence>
<dbReference type="OrthoDB" id="8062037at2759"/>
<comment type="caution">
    <text evidence="8">The sequence shown here is derived from an EMBL/GenBank/DDBJ whole genome shotgun (WGS) entry which is preliminary data.</text>
</comment>
<feature type="region of interest" description="Disordered" evidence="6">
    <location>
        <begin position="1"/>
        <end position="57"/>
    </location>
</feature>
<feature type="region of interest" description="Disordered" evidence="6">
    <location>
        <begin position="617"/>
        <end position="666"/>
    </location>
</feature>
<keyword evidence="5" id="KW-0539">Nucleus</keyword>
<evidence type="ECO:0000313" key="9">
    <source>
        <dbReference type="Proteomes" id="UP000191285"/>
    </source>
</evidence>
<dbReference type="Pfam" id="PF00172">
    <property type="entry name" value="Zn_clus"/>
    <property type="match status" value="1"/>
</dbReference>
<dbReference type="GO" id="GO:0000976">
    <property type="term" value="F:transcription cis-regulatory region binding"/>
    <property type="evidence" value="ECO:0007669"/>
    <property type="project" value="TreeGrafter"/>
</dbReference>
<sequence>MSFVKFRLENTTERSTPVPIAAAVSQPSSKRQNDNVQYDSPKRSRGRASSDERLPSAPSAIHAGQWCQFGRGSACVECKISKTRCDKSPTVADDKCRRCLRQNKECVRYSSARPSHVEHSGKSSDHSSEEGVNNINFNSETDPSTAFSMGLTETNAFSDPSSRTWAKQLNNKIDSIVTPETAEEIFLQYVTKFAPKCPIVAFPPGTTSGSLRTAKPFLYLSILSVACAAYCPLSKQRELELEVKSCLADTAIVRGEKSIELVQALQVVSFWYRASDTYTQMILNQLASISVTMAMDLGLDSLNLASKAQDNWHRAEAERAWLSCFLLCASLSLILRRPNSSPYFTKLEDYISDLQLNNISPTDAFLCKLVTVELLCHTIDQELCLSSPAQAVSAPSPNAIAKIQNIQHLIDGQSLDQFHHFERSLSRFGEFASLLYLHELALHVNNNIDEFKAPFSANSLKTCNFLDSRDSSRMSRIHAIISASQGLLDIFLEFSISDMLTLPPHIYGGRVIYAIILLMKIHKAIVISKKEASGIIQPGSLRLEVYLEQLVIVSKRLMEEDQRSALSRAFLMMPQLMKQFKTLPKADENPILGSILTNTGNRSDTASLLSTVTPGGSSIAIEGPETNSTSDNSRPLDGSECQVSGPIQPATSPYPPFTHSEDNSFGTSGSAMASDTWFWEFFNIEMLN</sequence>
<dbReference type="EMBL" id="MLKD01000014">
    <property type="protein sequence ID" value="OQE19901.1"/>
    <property type="molecule type" value="Genomic_DNA"/>
</dbReference>
<dbReference type="CDD" id="cd00067">
    <property type="entry name" value="GAL4"/>
    <property type="match status" value="1"/>
</dbReference>
<protein>
    <recommendedName>
        <fullName evidence="7">Zn(2)-C6 fungal-type domain-containing protein</fullName>
    </recommendedName>
</protein>
<dbReference type="InterPro" id="IPR036864">
    <property type="entry name" value="Zn2-C6_fun-type_DNA-bd_sf"/>
</dbReference>
<organism evidence="8 9">
    <name type="scientific">Penicillium steckii</name>
    <dbReference type="NCBI Taxonomy" id="303698"/>
    <lineage>
        <taxon>Eukaryota</taxon>
        <taxon>Fungi</taxon>
        <taxon>Dikarya</taxon>
        <taxon>Ascomycota</taxon>
        <taxon>Pezizomycotina</taxon>
        <taxon>Eurotiomycetes</taxon>
        <taxon>Eurotiomycetidae</taxon>
        <taxon>Eurotiales</taxon>
        <taxon>Aspergillaceae</taxon>
        <taxon>Penicillium</taxon>
    </lineage>
</organism>
<dbReference type="PROSITE" id="PS50048">
    <property type="entry name" value="ZN2_CY6_FUNGAL_2"/>
    <property type="match status" value="1"/>
</dbReference>
<reference evidence="9" key="1">
    <citation type="journal article" date="2017" name="Nat. Microbiol.">
        <title>Global analysis of biosynthetic gene clusters reveals vast potential of secondary metabolite production in Penicillium species.</title>
        <authorList>
            <person name="Nielsen J.C."/>
            <person name="Grijseels S."/>
            <person name="Prigent S."/>
            <person name="Ji B."/>
            <person name="Dainat J."/>
            <person name="Nielsen K.F."/>
            <person name="Frisvad J.C."/>
            <person name="Workman M."/>
            <person name="Nielsen J."/>
        </authorList>
    </citation>
    <scope>NUCLEOTIDE SEQUENCE [LARGE SCALE GENOMIC DNA]</scope>
    <source>
        <strain evidence="9">IBT 24891</strain>
    </source>
</reference>
<dbReference type="Gene3D" id="4.10.240.10">
    <property type="entry name" value="Zn(2)-C6 fungal-type DNA-binding domain"/>
    <property type="match status" value="1"/>
</dbReference>
<evidence type="ECO:0000256" key="2">
    <source>
        <dbReference type="ARBA" id="ARBA00023015"/>
    </source>
</evidence>
<proteinExistence type="predicted"/>
<keyword evidence="9" id="KW-1185">Reference proteome</keyword>
<dbReference type="GO" id="GO:0000981">
    <property type="term" value="F:DNA-binding transcription factor activity, RNA polymerase II-specific"/>
    <property type="evidence" value="ECO:0007669"/>
    <property type="project" value="InterPro"/>
</dbReference>
<gene>
    <name evidence="8" type="ORF">PENSTE_c014G05529</name>
</gene>
<feature type="compositionally biased region" description="Polar residues" evidence="6">
    <location>
        <begin position="130"/>
        <end position="139"/>
    </location>
</feature>
<keyword evidence="4" id="KW-0804">Transcription</keyword>
<feature type="domain" description="Zn(2)-C6 fungal-type" evidence="7">
    <location>
        <begin position="74"/>
        <end position="108"/>
    </location>
</feature>
<dbReference type="SUPFAM" id="SSF57701">
    <property type="entry name" value="Zn2/Cys6 DNA-binding domain"/>
    <property type="match status" value="1"/>
</dbReference>
<dbReference type="PROSITE" id="PS00463">
    <property type="entry name" value="ZN2_CY6_FUNGAL_1"/>
    <property type="match status" value="1"/>
</dbReference>
<evidence type="ECO:0000256" key="4">
    <source>
        <dbReference type="ARBA" id="ARBA00023163"/>
    </source>
</evidence>
<evidence type="ECO:0000256" key="6">
    <source>
        <dbReference type="SAM" id="MobiDB-lite"/>
    </source>
</evidence>
<dbReference type="Proteomes" id="UP000191285">
    <property type="component" value="Unassembled WGS sequence"/>
</dbReference>
<name>A0A1V6T186_9EURO</name>
<dbReference type="InterPro" id="IPR051089">
    <property type="entry name" value="prtT"/>
</dbReference>
<keyword evidence="3" id="KW-0238">DNA-binding</keyword>
<accession>A0A1V6T186</accession>
<dbReference type="AlphaFoldDB" id="A0A1V6T186"/>
<dbReference type="GO" id="GO:0008270">
    <property type="term" value="F:zinc ion binding"/>
    <property type="evidence" value="ECO:0007669"/>
    <property type="project" value="InterPro"/>
</dbReference>
<dbReference type="PANTHER" id="PTHR31845:SF39">
    <property type="entry name" value="TRANSCRIPTION FACTOR PBCR-RELATED"/>
    <property type="match status" value="1"/>
</dbReference>
<evidence type="ECO:0000256" key="5">
    <source>
        <dbReference type="ARBA" id="ARBA00023242"/>
    </source>
</evidence>
<feature type="compositionally biased region" description="Polar residues" evidence="6">
    <location>
        <begin position="25"/>
        <end position="38"/>
    </location>
</feature>
<dbReference type="PANTHER" id="PTHR31845">
    <property type="entry name" value="FINGER DOMAIN PROTEIN, PUTATIVE-RELATED"/>
    <property type="match status" value="1"/>
</dbReference>
<comment type="subcellular location">
    <subcellularLocation>
        <location evidence="1">Nucleus</location>
    </subcellularLocation>
</comment>
<dbReference type="STRING" id="303698.A0A1V6T186"/>
<keyword evidence="2" id="KW-0805">Transcription regulation</keyword>
<dbReference type="InterPro" id="IPR001138">
    <property type="entry name" value="Zn2Cys6_DnaBD"/>
</dbReference>
<feature type="region of interest" description="Disordered" evidence="6">
    <location>
        <begin position="110"/>
        <end position="139"/>
    </location>
</feature>
<evidence type="ECO:0000256" key="3">
    <source>
        <dbReference type="ARBA" id="ARBA00023125"/>
    </source>
</evidence>
<feature type="compositionally biased region" description="Basic and acidic residues" evidence="6">
    <location>
        <begin position="1"/>
        <end position="12"/>
    </location>
</feature>
<evidence type="ECO:0000313" key="8">
    <source>
        <dbReference type="EMBL" id="OQE19901.1"/>
    </source>
</evidence>